<proteinExistence type="predicted"/>
<sequence length="337" mass="38784">MFDMIAFKCCWTKQKLKECENNFIRNGSLLQEEIIAVCKGKNLPIHVFSANEVTKMSTFTSDYIPDAHYRIFCGTIDEGNRRVFIKKFHSVNSFVGVEGILREIVTATQMCMHQNSLKLIGCCLETELPVIVYEFPDQGCLQDIISNTNTGFFPWKLRLKIGSEISYALAYLQNGFCRPVIFRNLSIKDVYLDKDYVTKLTGYYFSVLIPEGEVHVNDAVVGTTGSNAPEYIMSGRLTEKTDVYCLGVLLFELLVGRNRLTYWYQFDISRRIREHDQNLKISMFVDPEISCEIEDSGKQQQLQEVFELAWRCTHRNEDDRPSMIEVASELKKIADSN</sequence>
<evidence type="ECO:0000256" key="2">
    <source>
        <dbReference type="ARBA" id="ARBA00022840"/>
    </source>
</evidence>
<dbReference type="EnsemblPlants" id="AUR62019709-RA">
    <property type="protein sequence ID" value="AUR62019709-RA:cds"/>
    <property type="gene ID" value="AUR62019709"/>
</dbReference>
<dbReference type="GO" id="GO:0005524">
    <property type="term" value="F:ATP binding"/>
    <property type="evidence" value="ECO:0007669"/>
    <property type="project" value="UniProtKB-KW"/>
</dbReference>
<dbReference type="Gene3D" id="1.10.510.10">
    <property type="entry name" value="Transferase(Phosphotransferase) domain 1"/>
    <property type="match status" value="1"/>
</dbReference>
<dbReference type="InterPro" id="IPR000719">
    <property type="entry name" value="Prot_kinase_dom"/>
</dbReference>
<evidence type="ECO:0000259" key="3">
    <source>
        <dbReference type="PROSITE" id="PS50011"/>
    </source>
</evidence>
<dbReference type="GO" id="GO:0005886">
    <property type="term" value="C:plasma membrane"/>
    <property type="evidence" value="ECO:0007669"/>
    <property type="project" value="TreeGrafter"/>
</dbReference>
<evidence type="ECO:0000313" key="4">
    <source>
        <dbReference type="EnsemblPlants" id="AUR62019709-RA:cds"/>
    </source>
</evidence>
<dbReference type="GO" id="GO:0004674">
    <property type="term" value="F:protein serine/threonine kinase activity"/>
    <property type="evidence" value="ECO:0007669"/>
    <property type="project" value="TreeGrafter"/>
</dbReference>
<dbReference type="SUPFAM" id="SSF56112">
    <property type="entry name" value="Protein kinase-like (PK-like)"/>
    <property type="match status" value="1"/>
</dbReference>
<dbReference type="Proteomes" id="UP000596660">
    <property type="component" value="Unplaced"/>
</dbReference>
<organism evidence="4 5">
    <name type="scientific">Chenopodium quinoa</name>
    <name type="common">Quinoa</name>
    <dbReference type="NCBI Taxonomy" id="63459"/>
    <lineage>
        <taxon>Eukaryota</taxon>
        <taxon>Viridiplantae</taxon>
        <taxon>Streptophyta</taxon>
        <taxon>Embryophyta</taxon>
        <taxon>Tracheophyta</taxon>
        <taxon>Spermatophyta</taxon>
        <taxon>Magnoliopsida</taxon>
        <taxon>eudicotyledons</taxon>
        <taxon>Gunneridae</taxon>
        <taxon>Pentapetalae</taxon>
        <taxon>Caryophyllales</taxon>
        <taxon>Chenopodiaceae</taxon>
        <taxon>Chenopodioideae</taxon>
        <taxon>Atripliceae</taxon>
        <taxon>Chenopodium</taxon>
    </lineage>
</organism>
<keyword evidence="1" id="KW-0547">Nucleotide-binding</keyword>
<dbReference type="PANTHER" id="PTHR27005:SF466">
    <property type="entry name" value="NON-FUNCTIONAL PSEUDOKINASE ZED1-LIKE"/>
    <property type="match status" value="1"/>
</dbReference>
<dbReference type="PANTHER" id="PTHR27005">
    <property type="entry name" value="WALL-ASSOCIATED RECEPTOR KINASE-LIKE 21"/>
    <property type="match status" value="1"/>
</dbReference>
<dbReference type="InterPro" id="IPR011009">
    <property type="entry name" value="Kinase-like_dom_sf"/>
</dbReference>
<keyword evidence="5" id="KW-1185">Reference proteome</keyword>
<protein>
    <recommendedName>
        <fullName evidence="3">Protein kinase domain-containing protein</fullName>
    </recommendedName>
</protein>
<dbReference type="Gene3D" id="3.30.200.20">
    <property type="entry name" value="Phosphorylase Kinase, domain 1"/>
    <property type="match status" value="1"/>
</dbReference>
<reference evidence="4" key="2">
    <citation type="submission" date="2021-03" db="UniProtKB">
        <authorList>
            <consortium name="EnsemblPlants"/>
        </authorList>
    </citation>
    <scope>IDENTIFICATION</scope>
</reference>
<evidence type="ECO:0000313" key="5">
    <source>
        <dbReference type="Proteomes" id="UP000596660"/>
    </source>
</evidence>
<keyword evidence="2" id="KW-0067">ATP-binding</keyword>
<dbReference type="Pfam" id="PF07714">
    <property type="entry name" value="PK_Tyr_Ser-Thr"/>
    <property type="match status" value="1"/>
</dbReference>
<dbReference type="Gramene" id="AUR62019709-RA">
    <property type="protein sequence ID" value="AUR62019709-RA:cds"/>
    <property type="gene ID" value="AUR62019709"/>
</dbReference>
<dbReference type="GO" id="GO:0007166">
    <property type="term" value="P:cell surface receptor signaling pathway"/>
    <property type="evidence" value="ECO:0007669"/>
    <property type="project" value="InterPro"/>
</dbReference>
<reference evidence="4" key="1">
    <citation type="journal article" date="2017" name="Nature">
        <title>The genome of Chenopodium quinoa.</title>
        <authorList>
            <person name="Jarvis D.E."/>
            <person name="Ho Y.S."/>
            <person name="Lightfoot D.J."/>
            <person name="Schmoeckel S.M."/>
            <person name="Li B."/>
            <person name="Borm T.J.A."/>
            <person name="Ohyanagi H."/>
            <person name="Mineta K."/>
            <person name="Michell C.T."/>
            <person name="Saber N."/>
            <person name="Kharbatia N.M."/>
            <person name="Rupper R.R."/>
            <person name="Sharp A.R."/>
            <person name="Dally N."/>
            <person name="Boughton B.A."/>
            <person name="Woo Y.H."/>
            <person name="Gao G."/>
            <person name="Schijlen E.G.W.M."/>
            <person name="Guo X."/>
            <person name="Momin A.A."/>
            <person name="Negrao S."/>
            <person name="Al-Babili S."/>
            <person name="Gehring C."/>
            <person name="Roessner U."/>
            <person name="Jung C."/>
            <person name="Murphy K."/>
            <person name="Arold S.T."/>
            <person name="Gojobori T."/>
            <person name="van der Linden C.G."/>
            <person name="van Loo E.N."/>
            <person name="Jellen E.N."/>
            <person name="Maughan P.J."/>
            <person name="Tester M."/>
        </authorList>
    </citation>
    <scope>NUCLEOTIDE SEQUENCE [LARGE SCALE GENOMIC DNA]</scope>
    <source>
        <strain evidence="4">cv. PI 614886</strain>
    </source>
</reference>
<dbReference type="InterPro" id="IPR001245">
    <property type="entry name" value="Ser-Thr/Tyr_kinase_cat_dom"/>
</dbReference>
<dbReference type="AlphaFoldDB" id="A0A803LW58"/>
<name>A0A803LW58_CHEQI</name>
<accession>A0A803LW58</accession>
<feature type="domain" description="Protein kinase" evidence="3">
    <location>
        <begin position="48"/>
        <end position="337"/>
    </location>
</feature>
<dbReference type="OMA" id="GKNELHM"/>
<dbReference type="PROSITE" id="PS50011">
    <property type="entry name" value="PROTEIN_KINASE_DOM"/>
    <property type="match status" value="1"/>
</dbReference>
<evidence type="ECO:0000256" key="1">
    <source>
        <dbReference type="ARBA" id="ARBA00022741"/>
    </source>
</evidence>
<dbReference type="InterPro" id="IPR045274">
    <property type="entry name" value="WAK-like"/>
</dbReference>